<keyword evidence="4 7" id="KW-0812">Transmembrane</keyword>
<evidence type="ECO:0000313" key="10">
    <source>
        <dbReference type="EMBL" id="SFP39752.1"/>
    </source>
</evidence>
<evidence type="ECO:0000259" key="9">
    <source>
        <dbReference type="Pfam" id="PF13244"/>
    </source>
</evidence>
<dbReference type="PANTHER" id="PTHR33932">
    <property type="entry name" value="NA(+)/H(+) ANTIPORTER SUBUNIT B"/>
    <property type="match status" value="1"/>
</dbReference>
<keyword evidence="11" id="KW-1185">Reference proteome</keyword>
<keyword evidence="3" id="KW-1003">Cell membrane</keyword>
<dbReference type="OrthoDB" id="4962908at2"/>
<feature type="transmembrane region" description="Helical" evidence="7">
    <location>
        <begin position="54"/>
        <end position="73"/>
    </location>
</feature>
<dbReference type="GO" id="GO:0005886">
    <property type="term" value="C:plasma membrane"/>
    <property type="evidence" value="ECO:0007669"/>
    <property type="project" value="UniProtKB-SubCell"/>
</dbReference>
<feature type="transmembrane region" description="Helical" evidence="7">
    <location>
        <begin position="31"/>
        <end position="48"/>
    </location>
</feature>
<dbReference type="PANTHER" id="PTHR33932:SF4">
    <property type="entry name" value="NA(+)_H(+) ANTIPORTER SUBUNIT B"/>
    <property type="match status" value="1"/>
</dbReference>
<evidence type="ECO:0000256" key="7">
    <source>
        <dbReference type="SAM" id="Phobius"/>
    </source>
</evidence>
<sequence>MIESVFDILLCALIVGVALAAVLGPRLFSSVVFFIVYGLFLSVAWTHLGAFDVALAEAAIGAGLTGVLLVAAVSRLDRLGVKEPAPAPPVARVTSALAAGGLSGALVLALWSLDPDGTGLAPVVEANLHASGVRNPVTAVLLNFRAYDTLIESVVLLVALVGVWSIADERHWGGEPGLRQHARPDGVLATFGRLLPPLGLLVGVYIVWTGTDDPGGAFQGGTILAAVWLLLAMAGLSDAPAITRRRLRLAVIAGPGVFLAVAAAGAVGGGFLVLPTEYAKPLIQEIEAGLALSIAATLALLVLGPPQRGPR</sequence>
<dbReference type="InterPro" id="IPR007182">
    <property type="entry name" value="MnhB"/>
</dbReference>
<evidence type="ECO:0000313" key="11">
    <source>
        <dbReference type="Proteomes" id="UP000199356"/>
    </source>
</evidence>
<keyword evidence="5 7" id="KW-1133">Transmembrane helix</keyword>
<reference evidence="10 11" key="1">
    <citation type="submission" date="2016-10" db="EMBL/GenBank/DDBJ databases">
        <authorList>
            <person name="de Groot N.N."/>
        </authorList>
    </citation>
    <scope>NUCLEOTIDE SEQUENCE [LARGE SCALE GENOMIC DNA]</scope>
    <source>
        <strain evidence="10 11">DSM 19547</strain>
    </source>
</reference>
<evidence type="ECO:0000256" key="2">
    <source>
        <dbReference type="ARBA" id="ARBA00009425"/>
    </source>
</evidence>
<feature type="transmembrane region" description="Helical" evidence="7">
    <location>
        <begin position="286"/>
        <end position="304"/>
    </location>
</feature>
<dbReference type="EMBL" id="FOXA01000006">
    <property type="protein sequence ID" value="SFP39752.1"/>
    <property type="molecule type" value="Genomic_DNA"/>
</dbReference>
<feature type="domain" description="Na+/H+ antiporter MnhB subunit-related protein" evidence="8">
    <location>
        <begin position="187"/>
        <end position="304"/>
    </location>
</feature>
<evidence type="ECO:0000256" key="3">
    <source>
        <dbReference type="ARBA" id="ARBA00022475"/>
    </source>
</evidence>
<dbReference type="RefSeq" id="WP_093420675.1">
    <property type="nucleotide sequence ID" value="NZ_FOXA01000006.1"/>
</dbReference>
<comment type="subcellular location">
    <subcellularLocation>
        <location evidence="1">Cell membrane</location>
        <topology evidence="1">Multi-pass membrane protein</topology>
    </subcellularLocation>
</comment>
<comment type="similarity">
    <text evidence="2">Belongs to the CPA3 antiporters (TC 2.A.63) subunit B family.</text>
</comment>
<dbReference type="Proteomes" id="UP000199356">
    <property type="component" value="Unassembled WGS sequence"/>
</dbReference>
<organism evidence="10 11">
    <name type="scientific">Tranquillimonas alkanivorans</name>
    <dbReference type="NCBI Taxonomy" id="441119"/>
    <lineage>
        <taxon>Bacteria</taxon>
        <taxon>Pseudomonadati</taxon>
        <taxon>Pseudomonadota</taxon>
        <taxon>Alphaproteobacteria</taxon>
        <taxon>Rhodobacterales</taxon>
        <taxon>Roseobacteraceae</taxon>
        <taxon>Tranquillimonas</taxon>
    </lineage>
</organism>
<feature type="transmembrane region" description="Helical" evidence="7">
    <location>
        <begin position="93"/>
        <end position="113"/>
    </location>
</feature>
<feature type="transmembrane region" description="Helical" evidence="7">
    <location>
        <begin position="6"/>
        <end position="24"/>
    </location>
</feature>
<keyword evidence="6 7" id="KW-0472">Membrane</keyword>
<accession>A0A1I5Q0I7</accession>
<dbReference type="Pfam" id="PF04039">
    <property type="entry name" value="MnhB"/>
    <property type="match status" value="1"/>
</dbReference>
<gene>
    <name evidence="10" type="ORF">SAMN04488047_10613</name>
</gene>
<name>A0A1I5Q0I7_9RHOB</name>
<proteinExistence type="inferred from homology"/>
<dbReference type="Gene3D" id="1.20.120.1200">
    <property type="entry name" value="NADH-ubiquinone/plastoquinone oxidoreductase chain 6, subunit NuoJ"/>
    <property type="match status" value="1"/>
</dbReference>
<feature type="transmembrane region" description="Helical" evidence="7">
    <location>
        <begin position="220"/>
        <end position="237"/>
    </location>
</feature>
<protein>
    <submittedName>
        <fullName evidence="10">Multisubunit sodium/proton antiporter, MrpB subunit</fullName>
    </submittedName>
</protein>
<dbReference type="InterPro" id="IPR025383">
    <property type="entry name" value="MrpA_C/MbhD"/>
</dbReference>
<feature type="transmembrane region" description="Helical" evidence="7">
    <location>
        <begin position="249"/>
        <end position="274"/>
    </location>
</feature>
<evidence type="ECO:0000256" key="5">
    <source>
        <dbReference type="ARBA" id="ARBA00022989"/>
    </source>
</evidence>
<evidence type="ECO:0000256" key="6">
    <source>
        <dbReference type="ARBA" id="ARBA00023136"/>
    </source>
</evidence>
<dbReference type="InterPro" id="IPR042106">
    <property type="entry name" value="Nuo/plastoQ_OxRdtase_6_NuoJ"/>
</dbReference>
<dbReference type="STRING" id="441119.SAMN04488047_10613"/>
<dbReference type="InterPro" id="IPR050622">
    <property type="entry name" value="CPA3_antiporter_subunitB"/>
</dbReference>
<feature type="transmembrane region" description="Helical" evidence="7">
    <location>
        <begin position="150"/>
        <end position="167"/>
    </location>
</feature>
<evidence type="ECO:0000259" key="8">
    <source>
        <dbReference type="Pfam" id="PF04039"/>
    </source>
</evidence>
<dbReference type="AlphaFoldDB" id="A0A1I5Q0I7"/>
<feature type="domain" description="MrpA C-terminal/MbhD" evidence="9">
    <location>
        <begin position="12"/>
        <end position="78"/>
    </location>
</feature>
<evidence type="ECO:0000256" key="4">
    <source>
        <dbReference type="ARBA" id="ARBA00022692"/>
    </source>
</evidence>
<evidence type="ECO:0000256" key="1">
    <source>
        <dbReference type="ARBA" id="ARBA00004651"/>
    </source>
</evidence>
<dbReference type="Pfam" id="PF13244">
    <property type="entry name" value="MbhD"/>
    <property type="match status" value="1"/>
</dbReference>
<feature type="transmembrane region" description="Helical" evidence="7">
    <location>
        <begin position="187"/>
        <end position="208"/>
    </location>
</feature>